<dbReference type="EMBL" id="LT840184">
    <property type="protein sequence ID" value="SMF88739.1"/>
    <property type="molecule type" value="Genomic_DNA"/>
</dbReference>
<evidence type="ECO:0000313" key="3">
    <source>
        <dbReference type="Proteomes" id="UP000192940"/>
    </source>
</evidence>
<organism evidence="2 3">
    <name type="scientific">Paenibacillus uliginis N3/975</name>
    <dbReference type="NCBI Taxonomy" id="1313296"/>
    <lineage>
        <taxon>Bacteria</taxon>
        <taxon>Bacillati</taxon>
        <taxon>Bacillota</taxon>
        <taxon>Bacilli</taxon>
        <taxon>Bacillales</taxon>
        <taxon>Paenibacillaceae</taxon>
        <taxon>Paenibacillus</taxon>
    </lineage>
</organism>
<dbReference type="STRING" id="1313296.SAMN05661091_4389"/>
<evidence type="ECO:0000256" key="1">
    <source>
        <dbReference type="SAM" id="Phobius"/>
    </source>
</evidence>
<dbReference type="Gene3D" id="2.40.50.480">
    <property type="match status" value="1"/>
</dbReference>
<proteinExistence type="predicted"/>
<keyword evidence="1" id="KW-1133">Transmembrane helix</keyword>
<dbReference type="NCBIfam" id="TIGR01655">
    <property type="entry name" value="yxeA_fam"/>
    <property type="match status" value="1"/>
</dbReference>
<keyword evidence="3" id="KW-1185">Reference proteome</keyword>
<reference evidence="2 3" key="1">
    <citation type="submission" date="2017-04" db="EMBL/GenBank/DDBJ databases">
        <authorList>
            <person name="Afonso C.L."/>
            <person name="Miller P.J."/>
            <person name="Scott M.A."/>
            <person name="Spackman E."/>
            <person name="Goraichik I."/>
            <person name="Dimitrov K.M."/>
            <person name="Suarez D.L."/>
            <person name="Swayne D.E."/>
        </authorList>
    </citation>
    <scope>NUCLEOTIDE SEQUENCE [LARGE SCALE GENOMIC DNA]</scope>
    <source>
        <strain evidence="2 3">N3/975</strain>
    </source>
</reference>
<name>A0A1X7HL50_9BACL</name>
<dbReference type="AlphaFoldDB" id="A0A1X7HL50"/>
<protein>
    <recommendedName>
        <fullName evidence="4">YxeA family protein</fullName>
    </recommendedName>
</protein>
<dbReference type="SUPFAM" id="SSF159121">
    <property type="entry name" value="BC4932-like"/>
    <property type="match status" value="1"/>
</dbReference>
<dbReference type="PANTHER" id="PTHR36433:SF2">
    <property type="entry name" value="YXEA FAMILY PROTEIN"/>
    <property type="match status" value="1"/>
</dbReference>
<keyword evidence="1" id="KW-0472">Membrane</keyword>
<dbReference type="Proteomes" id="UP000192940">
    <property type="component" value="Chromosome I"/>
</dbReference>
<feature type="transmembrane region" description="Helical" evidence="1">
    <location>
        <begin position="5"/>
        <end position="22"/>
    </location>
</feature>
<evidence type="ECO:0000313" key="2">
    <source>
        <dbReference type="EMBL" id="SMF88739.1"/>
    </source>
</evidence>
<dbReference type="PANTHER" id="PTHR36433">
    <property type="entry name" value="HYPOTHETICAL CYTOSOLIC PROTEIN"/>
    <property type="match status" value="1"/>
</dbReference>
<dbReference type="Pfam" id="PF06486">
    <property type="entry name" value="DUF1093"/>
    <property type="match status" value="1"/>
</dbReference>
<gene>
    <name evidence="2" type="ORF">SAMN05661091_4389</name>
</gene>
<dbReference type="InterPro" id="IPR036166">
    <property type="entry name" value="YxeA-like_sf"/>
</dbReference>
<keyword evidence="1" id="KW-0812">Transmembrane</keyword>
<sequence length="119" mass="13745">MKKIIISVSVIAVLVIGFLIFIQNVNVNRIGADEYFVQIKGKGEKLDVKAANGQHFEDYKYTLQAINKEGIEKMMTFTAQKQLREEAFLRLYVKEEKGVTSWQEVTKDELPEKAKEKFE</sequence>
<dbReference type="InterPro" id="IPR006542">
    <property type="entry name" value="DUF1093"/>
</dbReference>
<evidence type="ECO:0008006" key="4">
    <source>
        <dbReference type="Google" id="ProtNLM"/>
    </source>
</evidence>
<accession>A0A1X7HL50</accession>
<dbReference type="RefSeq" id="WP_208915155.1">
    <property type="nucleotide sequence ID" value="NZ_LT840184.1"/>
</dbReference>